<feature type="region of interest" description="Disordered" evidence="1">
    <location>
        <begin position="604"/>
        <end position="633"/>
    </location>
</feature>
<dbReference type="PANTHER" id="PTHR35340:SF8">
    <property type="entry name" value="ASST-DOMAIN-CONTAINING PROTEIN"/>
    <property type="match status" value="1"/>
</dbReference>
<gene>
    <name evidence="4" type="ORF">N7456_013609</name>
</gene>
<evidence type="ECO:0000313" key="5">
    <source>
        <dbReference type="Proteomes" id="UP001149165"/>
    </source>
</evidence>
<reference evidence="4" key="2">
    <citation type="journal article" date="2023" name="IMA Fungus">
        <title>Comparative genomic study of the Penicillium genus elucidates a diverse pangenome and 15 lateral gene transfer events.</title>
        <authorList>
            <person name="Petersen C."/>
            <person name="Sorensen T."/>
            <person name="Nielsen M.R."/>
            <person name="Sondergaard T.E."/>
            <person name="Sorensen J.L."/>
            <person name="Fitzpatrick D.A."/>
            <person name="Frisvad J.C."/>
            <person name="Nielsen K.L."/>
        </authorList>
    </citation>
    <scope>NUCLEOTIDE SEQUENCE</scope>
    <source>
        <strain evidence="4">IBT 30069</strain>
    </source>
</reference>
<dbReference type="InterPro" id="IPR053143">
    <property type="entry name" value="Arylsulfate_ST"/>
</dbReference>
<feature type="compositionally biased region" description="Low complexity" evidence="1">
    <location>
        <begin position="513"/>
        <end position="527"/>
    </location>
</feature>
<dbReference type="PANTHER" id="PTHR35340">
    <property type="entry name" value="PQQ ENZYME REPEAT PROTEIN-RELATED"/>
    <property type="match status" value="1"/>
</dbReference>
<evidence type="ECO:0000256" key="1">
    <source>
        <dbReference type="SAM" id="MobiDB-lite"/>
    </source>
</evidence>
<keyword evidence="2" id="KW-0472">Membrane</keyword>
<dbReference type="AlphaFoldDB" id="A0A9W9EFP7"/>
<keyword evidence="5" id="KW-1185">Reference proteome</keyword>
<keyword evidence="3" id="KW-0732">Signal</keyword>
<feature type="transmembrane region" description="Helical" evidence="2">
    <location>
        <begin position="572"/>
        <end position="594"/>
    </location>
</feature>
<dbReference type="InterPro" id="IPR039535">
    <property type="entry name" value="ASST-like"/>
</dbReference>
<keyword evidence="2" id="KW-0812">Transmembrane</keyword>
<dbReference type="Proteomes" id="UP001149165">
    <property type="component" value="Unassembled WGS sequence"/>
</dbReference>
<organism evidence="4 5">
    <name type="scientific">Penicillium angulare</name>
    <dbReference type="NCBI Taxonomy" id="116970"/>
    <lineage>
        <taxon>Eukaryota</taxon>
        <taxon>Fungi</taxon>
        <taxon>Dikarya</taxon>
        <taxon>Ascomycota</taxon>
        <taxon>Pezizomycotina</taxon>
        <taxon>Eurotiomycetes</taxon>
        <taxon>Eurotiomycetidae</taxon>
        <taxon>Eurotiales</taxon>
        <taxon>Aspergillaceae</taxon>
        <taxon>Penicillium</taxon>
    </lineage>
</organism>
<feature type="signal peptide" evidence="3">
    <location>
        <begin position="1"/>
        <end position="17"/>
    </location>
</feature>
<feature type="compositionally biased region" description="Polar residues" evidence="1">
    <location>
        <begin position="537"/>
        <end position="546"/>
    </location>
</feature>
<dbReference type="Pfam" id="PF14269">
    <property type="entry name" value="Arylsulfotran_2"/>
    <property type="match status" value="1"/>
</dbReference>
<evidence type="ECO:0008006" key="6">
    <source>
        <dbReference type="Google" id="ProtNLM"/>
    </source>
</evidence>
<evidence type="ECO:0000256" key="3">
    <source>
        <dbReference type="SAM" id="SignalP"/>
    </source>
</evidence>
<dbReference type="EMBL" id="JAPQKH010000012">
    <property type="protein sequence ID" value="KAJ5080899.1"/>
    <property type="molecule type" value="Genomic_DNA"/>
</dbReference>
<comment type="caution">
    <text evidence="4">The sequence shown here is derived from an EMBL/GenBank/DDBJ whole genome shotgun (WGS) entry which is preliminary data.</text>
</comment>
<name>A0A9W9EFP7_9EURO</name>
<keyword evidence="2" id="KW-1133">Transmembrane helix</keyword>
<feature type="chain" id="PRO_5040881745" description="ASST-domain-containing protein" evidence="3">
    <location>
        <begin position="18"/>
        <end position="633"/>
    </location>
</feature>
<dbReference type="OrthoDB" id="5427350at2759"/>
<proteinExistence type="predicted"/>
<reference evidence="4" key="1">
    <citation type="submission" date="2022-11" db="EMBL/GenBank/DDBJ databases">
        <authorList>
            <person name="Petersen C."/>
        </authorList>
    </citation>
    <scope>NUCLEOTIDE SEQUENCE</scope>
    <source>
        <strain evidence="4">IBT 30069</strain>
    </source>
</reference>
<feature type="region of interest" description="Disordered" evidence="1">
    <location>
        <begin position="508"/>
        <end position="546"/>
    </location>
</feature>
<sequence>MLLLGALVLLFLHGSVAQRDSDLFSFVTLPEVRALKFEIHHVDRDRQLPGYWFVAPYGQIDPEASTHRYQQYQVGPYIYDNDGMLIWAGSPLYDNRNVFDFKANWNMDDQPHLSFILQHTDVEKGSGMILNNNYELEHEVGVTNDLGAFNMHEFNILDGGKTALACSYRPSLVSFASFGRPEEEGWVQAGGFVEIDIDSSEVLHEWDSHDEIPVFESIKVQPWDSPSGEPGSDYVHINAVDKNDAGDYIISMRFTNTIYGISGSEGKIMWRLGGLESNFDMDFTFHKQHDVKFISSNETHHVISLMNNASDEGEADESISAALYIELDMTTMTARVIRRIERPDGGLTRLRGNVQPLPNDNTFIGWSEWGYHSEHAPNGDLLMWAKFSSERFSSYRSYKFDWIGRPNTTPDLVSSVYGTNREDVLTIIHVSWNGATDIAGWNFYARAHESGDNVFIGYTSKLDFETMYLADGFMDWVSVEAIDSEGNVLSTSDIQRTTIPENWAAIGFEPEGSSPSPDDPSLLYLPDGEVEEPVDDGTSSSNLKSQDQIYADTKEVAKSVYKVYAILHGVEAFAILVLVGSCVAGVVLGVRRILRRRRQLSSYKNVPTEEGNEEVEESNLPAEQIPLRRNSDG</sequence>
<protein>
    <recommendedName>
        <fullName evidence="6">ASST-domain-containing protein</fullName>
    </recommendedName>
</protein>
<accession>A0A9W9EFP7</accession>
<evidence type="ECO:0000256" key="2">
    <source>
        <dbReference type="SAM" id="Phobius"/>
    </source>
</evidence>
<evidence type="ECO:0000313" key="4">
    <source>
        <dbReference type="EMBL" id="KAJ5080899.1"/>
    </source>
</evidence>